<dbReference type="InterPro" id="IPR027417">
    <property type="entry name" value="P-loop_NTPase"/>
</dbReference>
<evidence type="ECO:0000259" key="11">
    <source>
        <dbReference type="PROSITE" id="PS50893"/>
    </source>
</evidence>
<dbReference type="SUPFAM" id="SSF90123">
    <property type="entry name" value="ABC transporter transmembrane region"/>
    <property type="match status" value="2"/>
</dbReference>
<dbReference type="STRING" id="4829.A0A163M5T2"/>
<feature type="compositionally biased region" description="Polar residues" evidence="9">
    <location>
        <begin position="1"/>
        <end position="23"/>
    </location>
</feature>
<evidence type="ECO:0000256" key="2">
    <source>
        <dbReference type="ARBA" id="ARBA00007577"/>
    </source>
</evidence>
<evidence type="ECO:0000313" key="14">
    <source>
        <dbReference type="Proteomes" id="UP000078561"/>
    </source>
</evidence>
<dbReference type="GO" id="GO:0090374">
    <property type="term" value="P:oligopeptide export from mitochondrion"/>
    <property type="evidence" value="ECO:0007669"/>
    <property type="project" value="TreeGrafter"/>
</dbReference>
<dbReference type="OrthoDB" id="6500128at2759"/>
<feature type="transmembrane region" description="Helical" evidence="10">
    <location>
        <begin position="311"/>
        <end position="333"/>
    </location>
</feature>
<organism evidence="13">
    <name type="scientific">Absidia glauca</name>
    <name type="common">Pin mould</name>
    <dbReference type="NCBI Taxonomy" id="4829"/>
    <lineage>
        <taxon>Eukaryota</taxon>
        <taxon>Fungi</taxon>
        <taxon>Fungi incertae sedis</taxon>
        <taxon>Mucoromycota</taxon>
        <taxon>Mucoromycotina</taxon>
        <taxon>Mucoromycetes</taxon>
        <taxon>Mucorales</taxon>
        <taxon>Cunninghamellaceae</taxon>
        <taxon>Absidia</taxon>
    </lineage>
</organism>
<dbReference type="InterPro" id="IPR003439">
    <property type="entry name" value="ABC_transporter-like_ATP-bd"/>
</dbReference>
<dbReference type="CDD" id="cd03249">
    <property type="entry name" value="ABC_MTABC3_MDL1_MDL2"/>
    <property type="match status" value="2"/>
</dbReference>
<dbReference type="PROSITE" id="PS00211">
    <property type="entry name" value="ABC_TRANSPORTER_1"/>
    <property type="match status" value="2"/>
</dbReference>
<feature type="compositionally biased region" description="Polar residues" evidence="9">
    <location>
        <begin position="40"/>
        <end position="52"/>
    </location>
</feature>
<dbReference type="Gene3D" id="3.40.50.300">
    <property type="entry name" value="P-loop containing nucleotide triphosphate hydrolases"/>
    <property type="match status" value="2"/>
</dbReference>
<feature type="transmembrane region" description="Helical" evidence="10">
    <location>
        <begin position="207"/>
        <end position="226"/>
    </location>
</feature>
<reference evidence="13" key="1">
    <citation type="submission" date="2016-04" db="EMBL/GenBank/DDBJ databases">
        <authorList>
            <person name="Evans L.H."/>
            <person name="Alamgir A."/>
            <person name="Owens N."/>
            <person name="Weber N.D."/>
            <person name="Virtaneva K."/>
            <person name="Barbian K."/>
            <person name="Babar A."/>
            <person name="Rosenke K."/>
        </authorList>
    </citation>
    <scope>NUCLEOTIDE SEQUENCE [LARGE SCALE GENOMIC DNA]</scope>
    <source>
        <strain evidence="13">CBS 101.48</strain>
    </source>
</reference>
<evidence type="ECO:0000259" key="12">
    <source>
        <dbReference type="PROSITE" id="PS50929"/>
    </source>
</evidence>
<keyword evidence="8 10" id="KW-0472">Membrane</keyword>
<feature type="transmembrane region" description="Helical" evidence="10">
    <location>
        <begin position="786"/>
        <end position="809"/>
    </location>
</feature>
<dbReference type="GO" id="GO:0016887">
    <property type="term" value="F:ATP hydrolysis activity"/>
    <property type="evidence" value="ECO:0007669"/>
    <property type="project" value="InterPro"/>
</dbReference>
<feature type="compositionally biased region" description="Basic and acidic residues" evidence="9">
    <location>
        <begin position="24"/>
        <end position="38"/>
    </location>
</feature>
<evidence type="ECO:0000256" key="3">
    <source>
        <dbReference type="ARBA" id="ARBA00022448"/>
    </source>
</evidence>
<dbReference type="CDD" id="cd18578">
    <property type="entry name" value="ABC_6TM_Pgp_ABCB1_D2_like"/>
    <property type="match status" value="1"/>
</dbReference>
<feature type="transmembrane region" description="Helical" evidence="10">
    <location>
        <begin position="889"/>
        <end position="906"/>
    </location>
</feature>
<dbReference type="GO" id="GO:0015421">
    <property type="term" value="F:ABC-type oligopeptide transporter activity"/>
    <property type="evidence" value="ECO:0007669"/>
    <property type="project" value="TreeGrafter"/>
</dbReference>
<feature type="transmembrane region" description="Helical" evidence="10">
    <location>
        <begin position="232"/>
        <end position="254"/>
    </location>
</feature>
<evidence type="ECO:0000313" key="13">
    <source>
        <dbReference type="EMBL" id="SAM01539.1"/>
    </source>
</evidence>
<evidence type="ECO:0000256" key="9">
    <source>
        <dbReference type="SAM" id="MobiDB-lite"/>
    </source>
</evidence>
<dbReference type="PANTHER" id="PTHR43394:SF27">
    <property type="entry name" value="ATP-DEPENDENT TRANSLOCASE ABCB1-LIKE"/>
    <property type="match status" value="1"/>
</dbReference>
<dbReference type="Gene3D" id="1.20.1560.10">
    <property type="entry name" value="ABC transporter type 1, transmembrane domain"/>
    <property type="match status" value="1"/>
</dbReference>
<feature type="region of interest" description="Disordered" evidence="9">
    <location>
        <begin position="1"/>
        <end position="56"/>
    </location>
</feature>
<evidence type="ECO:0000256" key="5">
    <source>
        <dbReference type="ARBA" id="ARBA00022741"/>
    </source>
</evidence>
<evidence type="ECO:0008006" key="15">
    <source>
        <dbReference type="Google" id="ProtNLM"/>
    </source>
</evidence>
<dbReference type="InterPro" id="IPR011527">
    <property type="entry name" value="ABC1_TM_dom"/>
</dbReference>
<evidence type="ECO:0000256" key="1">
    <source>
        <dbReference type="ARBA" id="ARBA00004141"/>
    </source>
</evidence>
<dbReference type="OMA" id="FFDMEEH"/>
<dbReference type="InterPro" id="IPR036640">
    <property type="entry name" value="ABC1_TM_sf"/>
</dbReference>
<comment type="subcellular location">
    <subcellularLocation>
        <location evidence="1">Membrane</location>
        <topology evidence="1">Multi-pass membrane protein</topology>
    </subcellularLocation>
</comment>
<comment type="similarity">
    <text evidence="2">Belongs to the ABC transporter superfamily. ABCB family. Multidrug resistance exporter (TC 3.A.1.201) subfamily.</text>
</comment>
<name>A0A163M5T2_ABSGL</name>
<sequence>MAQSFSSTKAIHTDQNTLASSTLNEKRLTEPEEPRYEEPTSVSPANDNTTVNNKKEKEPSVPLYRLFRFATPLDRCLLLIATIFSIGIGALQPSMIIIFGNLLGSIGEVFATSVDGVCQPSNAGINATMGLILTFVYMGTAVLLAAYTSNAIWVYCGERQARRMRLAYVHAILRQDMGWFDKAEEGSLNTRLSADLQLIQEGISEKCGLFICALSQFVAGLIIAFVKGPKMTGVMVAGLPLIAGSGASMGIFTMKYTVLSQDKYAFAGAVAEQAFSGIRTVSAFSLQDRFFKKYDAELIHARDAGLMRGNVLGYGLGILFFVIYCTDALGFWYGSRLVMSGEYDVSQVLIVFFSMLLGSNAFLQMPMNLAAVSSAAGAAYKIFATIDRVPDIDSDSKEGLQPGHITGEIEFRDIKFAYPTRPDVTVLKKLNLKVHPGMTVAFVGPSGSGKSTSVSLLQRFYDPLEGSVLLDGKNLKDYNVGWLRRQIGVVSQEPVLFNMSIKQNLMMGATGEVTHEEMVDACIKANCHAFISRLPQGYDTVTGGTGLLSGGQKQRIAIARAILKNPSILLLDEATSALDTQSERLVQKALDAAAANRTTIVIAHRLSTIRNADLIVVMDQGDLVEQGTHNELLAQGGVYAKLVKKQEIALEQKDNVVTDVDEETLLKQEQLELEKAQEVQIVTEKQGMMTDLTKLNSQSSGVDAYELKIRKEKEEIKRASKQRAPLGRVVMQMRPEWPRLAVGIVGALIAGAVLPIFAFAFARVLNILMFNKPEDIAPGPMSGANLYSFIFVLIGIASLFSFAAQIIGFESAGEHFTRRLRGQIFQVYLRQETAFFDDEDHTVGALTSKLAIDAKNVNEMVTKTWGDIMQIVSATITGLVIAFSNSWTLTLIVLCMAPFIIFATAYESKMQRGFEDKTKKVNEQSGEVAGEAIKEIRTVASLHRQQHFEDRFYKATERPHQLARRKAITASLGYGLQQGINIYTNAVAFYGGMRLMDDCKVNFLQMFTAMMVIMMTSQAVGRASVFTSIFAKAKASAITIFELMDRTPLIDPELEGIEPSAINGNFDFENVTFRYPARPDVPIFNGEFNLHGKSNTTIALVGPSGSGKSTTISLLERWYDPQGGSVRVDDHNANKYSLHNLRSHMALVSQEPTLFDLSIGENVRYGVDETNTVTQEQVEEACRSANIHKFITSLPQGYDTRVGDKGSQLSGGQKQRIAIARALIRKPRILLLDEATSALDSESEKLVQAAIDNILEDKDSGRTTITIAHRLSTIQNADVICVIKDGRVIEQGSHFELLKLNGVYTDLVHQQSLSAN</sequence>
<feature type="transmembrane region" description="Helical" evidence="10">
    <location>
        <begin position="345"/>
        <end position="363"/>
    </location>
</feature>
<keyword evidence="4 10" id="KW-0812">Transmembrane</keyword>
<dbReference type="EMBL" id="LT553527">
    <property type="protein sequence ID" value="SAM01539.1"/>
    <property type="molecule type" value="Genomic_DNA"/>
</dbReference>
<dbReference type="FunFam" id="3.40.50.300:FF:000205">
    <property type="entry name" value="ABC transporter B family member 4"/>
    <property type="match status" value="2"/>
</dbReference>
<dbReference type="InterPro" id="IPR017871">
    <property type="entry name" value="ABC_transporter-like_CS"/>
</dbReference>
<feature type="domain" description="ABC transmembrane type-1" evidence="12">
    <location>
        <begin position="79"/>
        <end position="374"/>
    </location>
</feature>
<dbReference type="PROSITE" id="PS50929">
    <property type="entry name" value="ABC_TM1F"/>
    <property type="match status" value="2"/>
</dbReference>
<keyword evidence="14" id="KW-1185">Reference proteome</keyword>
<feature type="transmembrane region" description="Helical" evidence="10">
    <location>
        <begin position="76"/>
        <end position="99"/>
    </location>
</feature>
<feature type="transmembrane region" description="Helical" evidence="10">
    <location>
        <begin position="740"/>
        <end position="766"/>
    </location>
</feature>
<evidence type="ECO:0000256" key="4">
    <source>
        <dbReference type="ARBA" id="ARBA00022692"/>
    </source>
</evidence>
<feature type="transmembrane region" description="Helical" evidence="10">
    <location>
        <begin position="131"/>
        <end position="156"/>
    </location>
</feature>
<dbReference type="Pfam" id="PF00664">
    <property type="entry name" value="ABC_membrane"/>
    <property type="match status" value="2"/>
</dbReference>
<evidence type="ECO:0000256" key="7">
    <source>
        <dbReference type="ARBA" id="ARBA00022989"/>
    </source>
</evidence>
<evidence type="ECO:0000256" key="8">
    <source>
        <dbReference type="ARBA" id="ARBA00023136"/>
    </source>
</evidence>
<gene>
    <name evidence="13" type="primary">ABSGL_07280.1 scaffold 8717</name>
</gene>
<protein>
    <recommendedName>
        <fullName evidence="15">P-loop containing nucleoside triphosphate hydrolase protein</fullName>
    </recommendedName>
</protein>
<dbReference type="GO" id="GO:0005743">
    <property type="term" value="C:mitochondrial inner membrane"/>
    <property type="evidence" value="ECO:0007669"/>
    <property type="project" value="TreeGrafter"/>
</dbReference>
<dbReference type="PANTHER" id="PTHR43394">
    <property type="entry name" value="ATP-DEPENDENT PERMEASE MDL1, MITOCHONDRIAL"/>
    <property type="match status" value="1"/>
</dbReference>
<keyword evidence="6" id="KW-0067">ATP-binding</keyword>
<keyword evidence="3" id="KW-0813">Transport</keyword>
<dbReference type="SUPFAM" id="SSF52540">
    <property type="entry name" value="P-loop containing nucleoside triphosphate hydrolases"/>
    <property type="match status" value="2"/>
</dbReference>
<evidence type="ECO:0000256" key="6">
    <source>
        <dbReference type="ARBA" id="ARBA00022840"/>
    </source>
</evidence>
<dbReference type="InterPro" id="IPR003593">
    <property type="entry name" value="AAA+_ATPase"/>
</dbReference>
<keyword evidence="5" id="KW-0547">Nucleotide-binding</keyword>
<dbReference type="SMART" id="SM00382">
    <property type="entry name" value="AAA"/>
    <property type="match status" value="2"/>
</dbReference>
<feature type="domain" description="ABC transmembrane type-1" evidence="12">
    <location>
        <begin position="741"/>
        <end position="1032"/>
    </location>
</feature>
<feature type="domain" description="ABC transporter" evidence="11">
    <location>
        <begin position="1066"/>
        <end position="1310"/>
    </location>
</feature>
<feature type="domain" description="ABC transporter" evidence="11">
    <location>
        <begin position="409"/>
        <end position="645"/>
    </location>
</feature>
<dbReference type="InParanoid" id="A0A163M5T2"/>
<evidence type="ECO:0000256" key="10">
    <source>
        <dbReference type="SAM" id="Phobius"/>
    </source>
</evidence>
<keyword evidence="7 10" id="KW-1133">Transmembrane helix</keyword>
<dbReference type="CDD" id="cd18577">
    <property type="entry name" value="ABC_6TM_Pgp_ABCB1_D1_like"/>
    <property type="match status" value="1"/>
</dbReference>
<dbReference type="PROSITE" id="PS50893">
    <property type="entry name" value="ABC_TRANSPORTER_2"/>
    <property type="match status" value="2"/>
</dbReference>
<dbReference type="Pfam" id="PF00005">
    <property type="entry name" value="ABC_tran"/>
    <property type="match status" value="2"/>
</dbReference>
<dbReference type="InterPro" id="IPR039421">
    <property type="entry name" value="Type_1_exporter"/>
</dbReference>
<accession>A0A163M5T2</accession>
<dbReference type="FunCoup" id="A0A163M5T2">
    <property type="interactions" value="24"/>
</dbReference>
<dbReference type="Proteomes" id="UP000078561">
    <property type="component" value="Unassembled WGS sequence"/>
</dbReference>
<proteinExistence type="inferred from homology"/>
<dbReference type="GO" id="GO:0005524">
    <property type="term" value="F:ATP binding"/>
    <property type="evidence" value="ECO:0007669"/>
    <property type="project" value="UniProtKB-KW"/>
</dbReference>